<evidence type="ECO:0000256" key="2">
    <source>
        <dbReference type="ARBA" id="ARBA00007353"/>
    </source>
</evidence>
<name>A0AAW9DPC3_ACIAO</name>
<accession>A0AAW9DPC3</accession>
<dbReference type="NCBIfam" id="TIGR00726">
    <property type="entry name" value="peptidoglycan editing factor PgeF"/>
    <property type="match status" value="1"/>
</dbReference>
<evidence type="ECO:0000256" key="3">
    <source>
        <dbReference type="ARBA" id="ARBA00022679"/>
    </source>
</evidence>
<evidence type="ECO:0000256" key="9">
    <source>
        <dbReference type="ARBA" id="ARBA00049893"/>
    </source>
</evidence>
<comment type="similarity">
    <text evidence="2 10">Belongs to the purine nucleoside phosphorylase YfiH/LACC1 family.</text>
</comment>
<keyword evidence="6" id="KW-0862">Zinc</keyword>
<dbReference type="AlphaFoldDB" id="A0AAW9DPC3"/>
<dbReference type="Gene3D" id="3.60.140.10">
    <property type="entry name" value="CNF1/YfiH-like putative cysteine hydrolases"/>
    <property type="match status" value="1"/>
</dbReference>
<dbReference type="InterPro" id="IPR003730">
    <property type="entry name" value="Cu_polyphenol_OxRdtase"/>
</dbReference>
<dbReference type="PANTHER" id="PTHR30616">
    <property type="entry name" value="UNCHARACTERIZED PROTEIN YFIH"/>
    <property type="match status" value="1"/>
</dbReference>
<organism evidence="11 12">
    <name type="scientific">Acidiphilium acidophilum</name>
    <name type="common">Thiobacillus acidophilus</name>
    <dbReference type="NCBI Taxonomy" id="76588"/>
    <lineage>
        <taxon>Bacteria</taxon>
        <taxon>Pseudomonadati</taxon>
        <taxon>Pseudomonadota</taxon>
        <taxon>Alphaproteobacteria</taxon>
        <taxon>Acetobacterales</taxon>
        <taxon>Acidocellaceae</taxon>
        <taxon>Acidiphilium</taxon>
    </lineage>
</organism>
<evidence type="ECO:0000256" key="1">
    <source>
        <dbReference type="ARBA" id="ARBA00000553"/>
    </source>
</evidence>
<keyword evidence="12" id="KW-1185">Reference proteome</keyword>
<reference evidence="11 12" key="1">
    <citation type="submission" date="2023-11" db="EMBL/GenBank/DDBJ databases">
        <title>MicrobeMod: A computational toolkit for identifying prokaryotic methylation and restriction-modification with nanopore sequencing.</title>
        <authorList>
            <person name="Crits-Christoph A."/>
            <person name="Kang S.C."/>
            <person name="Lee H."/>
            <person name="Ostrov N."/>
        </authorList>
    </citation>
    <scope>NUCLEOTIDE SEQUENCE [LARGE SCALE GENOMIC DNA]</scope>
    <source>
        <strain evidence="11 12">DSMZ 700</strain>
    </source>
</reference>
<dbReference type="CDD" id="cd16833">
    <property type="entry name" value="YfiH"/>
    <property type="match status" value="1"/>
</dbReference>
<evidence type="ECO:0000313" key="12">
    <source>
        <dbReference type="Proteomes" id="UP001279553"/>
    </source>
</evidence>
<evidence type="ECO:0000256" key="5">
    <source>
        <dbReference type="ARBA" id="ARBA00022801"/>
    </source>
</evidence>
<evidence type="ECO:0000256" key="6">
    <source>
        <dbReference type="ARBA" id="ARBA00022833"/>
    </source>
</evidence>
<keyword evidence="5" id="KW-0378">Hydrolase</keyword>
<gene>
    <name evidence="11" type="primary">pgeF</name>
    <name evidence="11" type="ORF">SIL87_08755</name>
</gene>
<dbReference type="GO" id="GO:0005507">
    <property type="term" value="F:copper ion binding"/>
    <property type="evidence" value="ECO:0007669"/>
    <property type="project" value="TreeGrafter"/>
</dbReference>
<dbReference type="GO" id="GO:0016787">
    <property type="term" value="F:hydrolase activity"/>
    <property type="evidence" value="ECO:0007669"/>
    <property type="project" value="UniProtKB-KW"/>
</dbReference>
<dbReference type="SUPFAM" id="SSF64438">
    <property type="entry name" value="CNF1/YfiH-like putative cysteine hydrolases"/>
    <property type="match status" value="1"/>
</dbReference>
<dbReference type="GO" id="GO:0017061">
    <property type="term" value="F:S-methyl-5-thioadenosine phosphorylase activity"/>
    <property type="evidence" value="ECO:0007669"/>
    <property type="project" value="UniProtKB-EC"/>
</dbReference>
<comment type="caution">
    <text evidence="11">The sequence shown here is derived from an EMBL/GenBank/DDBJ whole genome shotgun (WGS) entry which is preliminary data.</text>
</comment>
<dbReference type="Proteomes" id="UP001279553">
    <property type="component" value="Unassembled WGS sequence"/>
</dbReference>
<keyword evidence="3" id="KW-0808">Transferase</keyword>
<evidence type="ECO:0000256" key="4">
    <source>
        <dbReference type="ARBA" id="ARBA00022723"/>
    </source>
</evidence>
<comment type="catalytic activity">
    <reaction evidence="7">
        <text>adenosine + H2O + H(+) = inosine + NH4(+)</text>
        <dbReference type="Rhea" id="RHEA:24408"/>
        <dbReference type="ChEBI" id="CHEBI:15377"/>
        <dbReference type="ChEBI" id="CHEBI:15378"/>
        <dbReference type="ChEBI" id="CHEBI:16335"/>
        <dbReference type="ChEBI" id="CHEBI:17596"/>
        <dbReference type="ChEBI" id="CHEBI:28938"/>
        <dbReference type="EC" id="3.5.4.4"/>
    </reaction>
    <physiologicalReaction direction="left-to-right" evidence="7">
        <dbReference type="Rhea" id="RHEA:24409"/>
    </physiologicalReaction>
</comment>
<dbReference type="Pfam" id="PF02578">
    <property type="entry name" value="Cu-oxidase_4"/>
    <property type="match status" value="1"/>
</dbReference>
<dbReference type="EMBL" id="JAWXYB010000018">
    <property type="protein sequence ID" value="MDX5930850.1"/>
    <property type="molecule type" value="Genomic_DNA"/>
</dbReference>
<evidence type="ECO:0000256" key="8">
    <source>
        <dbReference type="ARBA" id="ARBA00048968"/>
    </source>
</evidence>
<keyword evidence="4" id="KW-0479">Metal-binding</keyword>
<dbReference type="InterPro" id="IPR038371">
    <property type="entry name" value="Cu_polyphenol_OxRdtase_sf"/>
</dbReference>
<comment type="catalytic activity">
    <reaction evidence="1">
        <text>inosine + phosphate = alpha-D-ribose 1-phosphate + hypoxanthine</text>
        <dbReference type="Rhea" id="RHEA:27646"/>
        <dbReference type="ChEBI" id="CHEBI:17368"/>
        <dbReference type="ChEBI" id="CHEBI:17596"/>
        <dbReference type="ChEBI" id="CHEBI:43474"/>
        <dbReference type="ChEBI" id="CHEBI:57720"/>
        <dbReference type="EC" id="2.4.2.1"/>
    </reaction>
    <physiologicalReaction direction="left-to-right" evidence="1">
        <dbReference type="Rhea" id="RHEA:27647"/>
    </physiologicalReaction>
</comment>
<dbReference type="PANTHER" id="PTHR30616:SF2">
    <property type="entry name" value="PURINE NUCLEOSIDE PHOSPHORYLASE LACC1"/>
    <property type="match status" value="1"/>
</dbReference>
<evidence type="ECO:0000313" key="11">
    <source>
        <dbReference type="EMBL" id="MDX5930850.1"/>
    </source>
</evidence>
<proteinExistence type="inferred from homology"/>
<evidence type="ECO:0000256" key="10">
    <source>
        <dbReference type="RuleBase" id="RU361274"/>
    </source>
</evidence>
<comment type="catalytic activity">
    <reaction evidence="8">
        <text>adenosine + phosphate = alpha-D-ribose 1-phosphate + adenine</text>
        <dbReference type="Rhea" id="RHEA:27642"/>
        <dbReference type="ChEBI" id="CHEBI:16335"/>
        <dbReference type="ChEBI" id="CHEBI:16708"/>
        <dbReference type="ChEBI" id="CHEBI:43474"/>
        <dbReference type="ChEBI" id="CHEBI:57720"/>
        <dbReference type="EC" id="2.4.2.1"/>
    </reaction>
    <physiologicalReaction direction="left-to-right" evidence="8">
        <dbReference type="Rhea" id="RHEA:27643"/>
    </physiologicalReaction>
</comment>
<dbReference type="InterPro" id="IPR011324">
    <property type="entry name" value="Cytotoxic_necrot_fac-like_cat"/>
</dbReference>
<dbReference type="RefSeq" id="WP_319613775.1">
    <property type="nucleotide sequence ID" value="NZ_JAWXYB010000018.1"/>
</dbReference>
<protein>
    <recommendedName>
        <fullName evidence="10">Purine nucleoside phosphorylase</fullName>
    </recommendedName>
</protein>
<evidence type="ECO:0000256" key="7">
    <source>
        <dbReference type="ARBA" id="ARBA00047989"/>
    </source>
</evidence>
<sequence length="250" mass="26350">MTEFLTEPSIVAPHGFFTRNGGTSSGNFHSLNCGMSNGDDPACVAENRRRAAQSLHIDPAGLLGVKQVHGNEVVTVTAAWPYGHGPQADALVTDRPGLALGIITADCAPVLFANPTGTIVGAAHAGWRGALAGVIEATAAAMRALGAQGITAAIGPCIHQESYEVQDDLRGALIAADARNIRFFKDADERHWMFDLPGFIAERLAGCGIASKILPHDTLSDETHFFSHRRRTTRGEGPGGHQISIIRTAA</sequence>
<comment type="catalytic activity">
    <reaction evidence="9">
        <text>S-methyl-5'-thioadenosine + phosphate = 5-(methylsulfanyl)-alpha-D-ribose 1-phosphate + adenine</text>
        <dbReference type="Rhea" id="RHEA:11852"/>
        <dbReference type="ChEBI" id="CHEBI:16708"/>
        <dbReference type="ChEBI" id="CHEBI:17509"/>
        <dbReference type="ChEBI" id="CHEBI:43474"/>
        <dbReference type="ChEBI" id="CHEBI:58533"/>
        <dbReference type="EC" id="2.4.2.28"/>
    </reaction>
    <physiologicalReaction direction="left-to-right" evidence="9">
        <dbReference type="Rhea" id="RHEA:11853"/>
    </physiologicalReaction>
</comment>